<dbReference type="AlphaFoldDB" id="A0A060ZCY3"/>
<keyword evidence="3" id="KW-0210">Decarboxylase</keyword>
<reference evidence="10 11" key="2">
    <citation type="submission" date="2021-03" db="EMBL/GenBank/DDBJ databases">
        <title>Genomic Encyclopedia of Type Strains, Phase IV (KMG-IV): sequencing the most valuable type-strain genomes for metagenomic binning, comparative biology and taxonomic classification.</title>
        <authorList>
            <person name="Goeker M."/>
        </authorList>
    </citation>
    <scope>NUCLEOTIDE SEQUENCE [LARGE SCALE GENOMIC DNA]</scope>
    <source>
        <strain evidence="10 11">DSM 41954</strain>
    </source>
</reference>
<comment type="cofactor">
    <cofactor evidence="1 6 7">
        <name>pyridoxal 5'-phosphate</name>
        <dbReference type="ChEBI" id="CHEBI:597326"/>
    </cofactor>
</comment>
<dbReference type="PANTHER" id="PTHR11999">
    <property type="entry name" value="GROUP II PYRIDOXAL-5-PHOSPHATE DECARBOXYLASE"/>
    <property type="match status" value="1"/>
</dbReference>
<dbReference type="InterPro" id="IPR015421">
    <property type="entry name" value="PyrdxlP-dep_Trfase_major"/>
</dbReference>
<dbReference type="RefSeq" id="WP_063790844.1">
    <property type="nucleotide sequence ID" value="NZ_BAABDR010000098.1"/>
</dbReference>
<feature type="modified residue" description="N6-(pyridoxal phosphate)lysine" evidence="6">
    <location>
        <position position="303"/>
    </location>
</feature>
<feature type="region of interest" description="Disordered" evidence="8">
    <location>
        <begin position="468"/>
        <end position="488"/>
    </location>
</feature>
<dbReference type="HOGENOM" id="CLU_011856_0_4_11"/>
<dbReference type="InterPro" id="IPR002129">
    <property type="entry name" value="PyrdxlP-dep_de-COase"/>
</dbReference>
<evidence type="ECO:0000256" key="7">
    <source>
        <dbReference type="RuleBase" id="RU000382"/>
    </source>
</evidence>
<evidence type="ECO:0000256" key="5">
    <source>
        <dbReference type="ARBA" id="ARBA00023239"/>
    </source>
</evidence>
<evidence type="ECO:0000256" key="8">
    <source>
        <dbReference type="SAM" id="MobiDB-lite"/>
    </source>
</evidence>
<evidence type="ECO:0000313" key="9">
    <source>
        <dbReference type="EMBL" id="CDR02690.1"/>
    </source>
</evidence>
<proteinExistence type="inferred from homology"/>
<dbReference type="InterPro" id="IPR015424">
    <property type="entry name" value="PyrdxlP-dep_Trfase"/>
</dbReference>
<dbReference type="EMBL" id="LK022848">
    <property type="protein sequence ID" value="CDR02690.1"/>
    <property type="molecule type" value="Genomic_DNA"/>
</dbReference>
<evidence type="ECO:0000256" key="3">
    <source>
        <dbReference type="ARBA" id="ARBA00022793"/>
    </source>
</evidence>
<evidence type="ECO:0000256" key="6">
    <source>
        <dbReference type="PIRSR" id="PIRSR602129-50"/>
    </source>
</evidence>
<evidence type="ECO:0000313" key="11">
    <source>
        <dbReference type="Proteomes" id="UP000756710"/>
    </source>
</evidence>
<accession>A0A060ZCY3</accession>
<dbReference type="Gene3D" id="3.90.1150.10">
    <property type="entry name" value="Aspartate Aminotransferase, domain 1"/>
    <property type="match status" value="1"/>
</dbReference>
<dbReference type="Proteomes" id="UP000756710">
    <property type="component" value="Unassembled WGS sequence"/>
</dbReference>
<dbReference type="GO" id="GO:0030170">
    <property type="term" value="F:pyridoxal phosphate binding"/>
    <property type="evidence" value="ECO:0007669"/>
    <property type="project" value="InterPro"/>
</dbReference>
<dbReference type="GO" id="GO:0019752">
    <property type="term" value="P:carboxylic acid metabolic process"/>
    <property type="evidence" value="ECO:0007669"/>
    <property type="project" value="InterPro"/>
</dbReference>
<dbReference type="PANTHER" id="PTHR11999:SF70">
    <property type="entry name" value="MIP05841P"/>
    <property type="match status" value="1"/>
</dbReference>
<keyword evidence="4 6" id="KW-0663">Pyridoxal phosphate</keyword>
<comment type="similarity">
    <text evidence="2 7">Belongs to the group II decarboxylase family.</text>
</comment>
<dbReference type="EMBL" id="JAGGLR010000028">
    <property type="protein sequence ID" value="MBP2067099.1"/>
    <property type="molecule type" value="Genomic_DNA"/>
</dbReference>
<reference evidence="9" key="1">
    <citation type="submission" date="2014-05" db="EMBL/GenBank/DDBJ databases">
        <authorList>
            <person name="Horn Fabian"/>
        </authorList>
    </citation>
    <scope>NUCLEOTIDE SEQUENCE</scope>
</reference>
<evidence type="ECO:0000256" key="1">
    <source>
        <dbReference type="ARBA" id="ARBA00001933"/>
    </source>
</evidence>
<protein>
    <submittedName>
        <fullName evidence="10">Glutamate/tyrosine decarboxylase-like PLP-dependent enzyme</fullName>
    </submittedName>
    <submittedName>
        <fullName evidence="9">Pyridoxal-dependent decarboxylase</fullName>
    </submittedName>
</protein>
<keyword evidence="11" id="KW-1185">Reference proteome</keyword>
<evidence type="ECO:0000256" key="2">
    <source>
        <dbReference type="ARBA" id="ARBA00009533"/>
    </source>
</evidence>
<dbReference type="GO" id="GO:0004058">
    <property type="term" value="F:aromatic-L-amino-acid decarboxylase activity"/>
    <property type="evidence" value="ECO:0007669"/>
    <property type="project" value="UniProtKB-ARBA"/>
</dbReference>
<dbReference type="InterPro" id="IPR010977">
    <property type="entry name" value="Aromatic_deC"/>
</dbReference>
<organism evidence="9">
    <name type="scientific">Streptomyces iranensis</name>
    <dbReference type="NCBI Taxonomy" id="576784"/>
    <lineage>
        <taxon>Bacteria</taxon>
        <taxon>Bacillati</taxon>
        <taxon>Actinomycetota</taxon>
        <taxon>Actinomycetes</taxon>
        <taxon>Kitasatosporales</taxon>
        <taxon>Streptomycetaceae</taxon>
        <taxon>Streptomyces</taxon>
        <taxon>Streptomyces violaceusniger group</taxon>
    </lineage>
</organism>
<evidence type="ECO:0000313" key="10">
    <source>
        <dbReference type="EMBL" id="MBP2067099.1"/>
    </source>
</evidence>
<keyword evidence="5 7" id="KW-0456">Lyase</keyword>
<gene>
    <name evidence="10" type="ORF">J2Z30_008165</name>
    <name evidence="9" type="ORF">SIRAN882</name>
</gene>
<dbReference type="InterPro" id="IPR015422">
    <property type="entry name" value="PyrdxlP-dep_Trfase_small"/>
</dbReference>
<evidence type="ECO:0000256" key="4">
    <source>
        <dbReference type="ARBA" id="ARBA00022898"/>
    </source>
</evidence>
<dbReference type="SUPFAM" id="SSF53383">
    <property type="entry name" value="PLP-dependent transferases"/>
    <property type="match status" value="1"/>
</dbReference>
<sequence>MDLSFKDQWRLPAVVPSEVFTRTAEIAVEWLQSLDSRPIAESATVHDLRSRLGGPLPRDPVDPLEVVEDLARAAEPGLVGIPSGRYFGFVLGGGLPAAVAADWLTSVWDQAPAMYACGPAAAVTEEVAGAWLRQLLGFPDDASFAFVPGSQMAHLTCLAAARHHVLRAAGWDVEELGLNGAPPIRVLTGARRHASVDRALRFLGIGKASLTLIPTDGSARMRVPRLREELAADDSPAIICAQAGEINTGAFDDMDAIADVAAEARAWLHIDGAFGLWTAASPALRHLVKGAGRADSWALDAHKWLNVPYDSGLAFCAHPQAHRAAMSVSADYLVQGGPGEPREPINWTPAFSRRARGFAVYAALRSLGQRGVAELVERTCAHARTFAEGLADIPGCRILNEVVINQVLFRFEDDETTERVLRRVVDSGEAYMSGTSFDGRRAIRISVSNWQTDDGDVARTLEAFRNAVGRQDTDGSADMGGTSASHRP</sequence>
<dbReference type="Pfam" id="PF00282">
    <property type="entry name" value="Pyridoxal_deC"/>
    <property type="match status" value="1"/>
</dbReference>
<name>A0A060ZCY3_9ACTN</name>
<dbReference type="Gene3D" id="3.40.640.10">
    <property type="entry name" value="Type I PLP-dependent aspartate aminotransferase-like (Major domain)"/>
    <property type="match status" value="1"/>
</dbReference>